<dbReference type="CTD" id="6755551"/>
<dbReference type="InterPro" id="IPR038120">
    <property type="entry name" value="Rpb1_funnel_sf"/>
</dbReference>
<dbReference type="Pfam" id="PF00623">
    <property type="entry name" value="RNA_pol_Rpb1_2"/>
    <property type="match status" value="1"/>
</dbReference>
<evidence type="ECO:0000256" key="1">
    <source>
        <dbReference type="ARBA" id="ARBA00004604"/>
    </source>
</evidence>
<dbReference type="CDD" id="cd01435">
    <property type="entry name" value="RNAP_I_RPA1_N"/>
    <property type="match status" value="1"/>
</dbReference>
<dbReference type="FunFam" id="4.10.860.120:FF:000006">
    <property type="entry name" value="DNA-directed RNA polymerase subunit"/>
    <property type="match status" value="1"/>
</dbReference>
<dbReference type="PANTHER" id="PTHR19376:SF11">
    <property type="entry name" value="DNA-DIRECTED RNA POLYMERASE I SUBUNIT RPA1"/>
    <property type="match status" value="1"/>
</dbReference>
<dbReference type="Gene3D" id="1.10.357.120">
    <property type="match status" value="1"/>
</dbReference>
<dbReference type="InterPro" id="IPR047107">
    <property type="entry name" value="DNA-dir_RNA_pol1_lsu_C"/>
</dbReference>
<dbReference type="GO" id="GO:0046872">
    <property type="term" value="F:metal ion binding"/>
    <property type="evidence" value="ECO:0007669"/>
    <property type="project" value="UniProtKB-KW"/>
</dbReference>
<feature type="compositionally biased region" description="Acidic residues" evidence="16">
    <location>
        <begin position="1447"/>
        <end position="1467"/>
    </location>
</feature>
<dbReference type="FunFam" id="1.10.274.100:FF:000012">
    <property type="entry name" value="DNA-directed RNA polymerase subunit"/>
    <property type="match status" value="1"/>
</dbReference>
<dbReference type="EMBL" id="DS985247">
    <property type="protein sequence ID" value="EDV23428.1"/>
    <property type="molecule type" value="Genomic_DNA"/>
</dbReference>
<dbReference type="Gene3D" id="4.10.860.120">
    <property type="entry name" value="RNA polymerase II, clamp domain"/>
    <property type="match status" value="1"/>
</dbReference>
<dbReference type="FunFam" id="3.30.1490.180:FF:000003">
    <property type="entry name" value="DNA-directed RNA polymerase subunit"/>
    <property type="match status" value="1"/>
</dbReference>
<dbReference type="FunCoup" id="B3S2I6">
    <property type="interactions" value="1900"/>
</dbReference>
<evidence type="ECO:0000256" key="11">
    <source>
        <dbReference type="ARBA" id="ARBA00023163"/>
    </source>
</evidence>
<evidence type="ECO:0000256" key="5">
    <source>
        <dbReference type="ARBA" id="ARBA00022553"/>
    </source>
</evidence>
<evidence type="ECO:0000256" key="9">
    <source>
        <dbReference type="ARBA" id="ARBA00022833"/>
    </source>
</evidence>
<feature type="domain" description="RNA polymerase N-terminal" evidence="17">
    <location>
        <begin position="308"/>
        <end position="647"/>
    </location>
</feature>
<dbReference type="Pfam" id="PF04998">
    <property type="entry name" value="RNA_pol_Rpb1_5"/>
    <property type="match status" value="1"/>
</dbReference>
<keyword evidence="6 15" id="KW-0808">Transferase</keyword>
<keyword evidence="9" id="KW-0862">Zinc</keyword>
<comment type="similarity">
    <text evidence="2 15">Belongs to the RNA polymerase beta' chain family.</text>
</comment>
<dbReference type="PhylomeDB" id="B3S2I6"/>
<keyword evidence="4 15" id="KW-0240">DNA-directed RNA polymerase</keyword>
<dbReference type="InterPro" id="IPR007083">
    <property type="entry name" value="RNA_pol_Rpb1_4"/>
</dbReference>
<dbReference type="GO" id="GO:0005736">
    <property type="term" value="C:RNA polymerase I complex"/>
    <property type="evidence" value="ECO:0000318"/>
    <property type="project" value="GO_Central"/>
</dbReference>
<evidence type="ECO:0000256" key="4">
    <source>
        <dbReference type="ARBA" id="ARBA00022478"/>
    </source>
</evidence>
<gene>
    <name evidence="18" type="ORF">TRIADDRAFT_27970</name>
</gene>
<keyword evidence="5" id="KW-0597">Phosphoprotein</keyword>
<evidence type="ECO:0000313" key="18">
    <source>
        <dbReference type="EMBL" id="EDV23428.1"/>
    </source>
</evidence>
<dbReference type="Pfam" id="PF04983">
    <property type="entry name" value="RNA_pol_Rpb1_3"/>
    <property type="match status" value="1"/>
</dbReference>
<dbReference type="InterPro" id="IPR007081">
    <property type="entry name" value="RNA_pol_Rpb1_5"/>
</dbReference>
<comment type="function">
    <text evidence="14">DNA-dependent RNA polymerase catalyzes the transcription of DNA into RNA using the four ribonucleoside triphosphates as substrates. Largest and catalytic core component of RNA polymerase I which synthesizes ribosomal RNA precursors. Forms the polymerase active center together with the second largest subunit. A single stranded DNA template strand of the promoter is positioned within the central active site cleft of Pol I. A bridging helix emanates from RPA1 and crosses the cleft near the catalytic site and is thought to promote translocation of Pol I by acting as a ratchet that moves the RNA-DNA hybrid through the active site by switching from straight to bent conformations at each step of nucleotide addition.</text>
</comment>
<dbReference type="KEGG" id="tad:TRIADDRAFT_27970"/>
<dbReference type="eggNOG" id="KOG0262">
    <property type="taxonomic scope" value="Eukaryota"/>
</dbReference>
<dbReference type="Pfam" id="PF04997">
    <property type="entry name" value="RNA_pol_Rpb1_1"/>
    <property type="match status" value="1"/>
</dbReference>
<dbReference type="GO" id="GO:0003677">
    <property type="term" value="F:DNA binding"/>
    <property type="evidence" value="ECO:0007669"/>
    <property type="project" value="InterPro"/>
</dbReference>
<organism evidence="18 19">
    <name type="scientific">Trichoplax adhaerens</name>
    <name type="common">Trichoplax reptans</name>
    <dbReference type="NCBI Taxonomy" id="10228"/>
    <lineage>
        <taxon>Eukaryota</taxon>
        <taxon>Metazoa</taxon>
        <taxon>Placozoa</taxon>
        <taxon>Uniplacotomia</taxon>
        <taxon>Trichoplacea</taxon>
        <taxon>Trichoplacidae</taxon>
        <taxon>Trichoplax</taxon>
    </lineage>
</organism>
<comment type="subcellular location">
    <subcellularLocation>
        <location evidence="1">Nucleus</location>
        <location evidence="1">Nucleolus</location>
    </subcellularLocation>
</comment>
<dbReference type="InterPro" id="IPR044893">
    <property type="entry name" value="RNA_pol_Rpb1_clamp_domain"/>
</dbReference>
<comment type="catalytic activity">
    <reaction evidence="13 15">
        <text>RNA(n) + a ribonucleoside 5'-triphosphate = RNA(n+1) + diphosphate</text>
        <dbReference type="Rhea" id="RHEA:21248"/>
        <dbReference type="Rhea" id="RHEA-COMP:14527"/>
        <dbReference type="Rhea" id="RHEA-COMP:17342"/>
        <dbReference type="ChEBI" id="CHEBI:33019"/>
        <dbReference type="ChEBI" id="CHEBI:61557"/>
        <dbReference type="ChEBI" id="CHEBI:140395"/>
        <dbReference type="EC" id="2.7.7.6"/>
    </reaction>
</comment>
<keyword evidence="12" id="KW-0539">Nucleus</keyword>
<dbReference type="InterPro" id="IPR045867">
    <property type="entry name" value="DNA-dir_RpoC_beta_prime"/>
</dbReference>
<dbReference type="InParanoid" id="B3S2I6"/>
<dbReference type="InterPro" id="IPR007080">
    <property type="entry name" value="RNA_pol_Rpb1_1"/>
</dbReference>
<accession>B3S2I6</accession>
<dbReference type="FunFam" id="1.10.132.30:FF:000011">
    <property type="entry name" value="DNA-directed RNA polymerase subunit"/>
    <property type="match status" value="1"/>
</dbReference>
<dbReference type="Gene3D" id="1.10.132.30">
    <property type="match status" value="1"/>
</dbReference>
<evidence type="ECO:0000259" key="17">
    <source>
        <dbReference type="SMART" id="SM00663"/>
    </source>
</evidence>
<evidence type="ECO:0000256" key="14">
    <source>
        <dbReference type="ARBA" id="ARBA00053996"/>
    </source>
</evidence>
<dbReference type="OrthoDB" id="270392at2759"/>
<dbReference type="GO" id="GO:0003899">
    <property type="term" value="F:DNA-directed RNA polymerase activity"/>
    <property type="evidence" value="ECO:0007669"/>
    <property type="project" value="UniProtKB-EC"/>
</dbReference>
<evidence type="ECO:0000256" key="3">
    <source>
        <dbReference type="ARBA" id="ARBA00011251"/>
    </source>
</evidence>
<protein>
    <recommendedName>
        <fullName evidence="15">DNA-directed RNA polymerase subunit</fullName>
        <ecNumber evidence="15">2.7.7.6</ecNumber>
    </recommendedName>
</protein>
<dbReference type="GeneID" id="6755551"/>
<evidence type="ECO:0000256" key="2">
    <source>
        <dbReference type="ARBA" id="ARBA00006460"/>
    </source>
</evidence>
<dbReference type="EC" id="2.7.7.6" evidence="15"/>
<dbReference type="Gene3D" id="1.10.150.390">
    <property type="match status" value="1"/>
</dbReference>
<dbReference type="Pfam" id="PF05000">
    <property type="entry name" value="RNA_pol_Rpb1_4"/>
    <property type="match status" value="1"/>
</dbReference>
<evidence type="ECO:0000256" key="8">
    <source>
        <dbReference type="ARBA" id="ARBA00022723"/>
    </source>
</evidence>
<dbReference type="GO" id="GO:0042790">
    <property type="term" value="P:nucleolar large rRNA transcription by RNA polymerase I"/>
    <property type="evidence" value="ECO:0000318"/>
    <property type="project" value="GO_Central"/>
</dbReference>
<reference evidence="18 19" key="1">
    <citation type="journal article" date="2008" name="Nature">
        <title>The Trichoplax genome and the nature of placozoans.</title>
        <authorList>
            <person name="Srivastava M."/>
            <person name="Begovic E."/>
            <person name="Chapman J."/>
            <person name="Putnam N.H."/>
            <person name="Hellsten U."/>
            <person name="Kawashima T."/>
            <person name="Kuo A."/>
            <person name="Mitros T."/>
            <person name="Salamov A."/>
            <person name="Carpenter M.L."/>
            <person name="Signorovitch A.Y."/>
            <person name="Moreno M.A."/>
            <person name="Kamm K."/>
            <person name="Grimwood J."/>
            <person name="Schmutz J."/>
            <person name="Shapiro H."/>
            <person name="Grigoriev I.V."/>
            <person name="Buss L.W."/>
            <person name="Schierwater B."/>
            <person name="Dellaporta S.L."/>
            <person name="Rokhsar D.S."/>
        </authorList>
    </citation>
    <scope>NUCLEOTIDE SEQUENCE [LARGE SCALE GENOMIC DNA]</scope>
    <source>
        <strain evidence="18 19">Grell-BS-1999</strain>
    </source>
</reference>
<dbReference type="InterPro" id="IPR006592">
    <property type="entry name" value="RNA_pol_N"/>
</dbReference>
<evidence type="ECO:0000256" key="7">
    <source>
        <dbReference type="ARBA" id="ARBA00022695"/>
    </source>
</evidence>
<dbReference type="InterPro" id="IPR042102">
    <property type="entry name" value="RNA_pol_Rpb1_3_sf"/>
</dbReference>
<keyword evidence="7 15" id="KW-0548">Nucleotidyltransferase</keyword>
<dbReference type="InterPro" id="IPR000722">
    <property type="entry name" value="RNA_pol_asu"/>
</dbReference>
<keyword evidence="8" id="KW-0479">Metal-binding</keyword>
<dbReference type="InterPro" id="IPR015699">
    <property type="entry name" value="DNA-dir_RNA_pol1_lsu_N"/>
</dbReference>
<dbReference type="PANTHER" id="PTHR19376">
    <property type="entry name" value="DNA-DIRECTED RNA POLYMERASE"/>
    <property type="match status" value="1"/>
</dbReference>
<feature type="compositionally biased region" description="Polar residues" evidence="16">
    <location>
        <begin position="1423"/>
        <end position="1435"/>
    </location>
</feature>
<evidence type="ECO:0000313" key="19">
    <source>
        <dbReference type="Proteomes" id="UP000009022"/>
    </source>
</evidence>
<dbReference type="Gene3D" id="1.10.274.100">
    <property type="entry name" value="RNA polymerase Rpb1, domain 3"/>
    <property type="match status" value="1"/>
</dbReference>
<comment type="subunit">
    <text evidence="3">Component of the RNA polymerase I (Pol I) complex consisting of at least 13 subunits.</text>
</comment>
<name>B3S2I6_TRIAD</name>
<dbReference type="Proteomes" id="UP000009022">
    <property type="component" value="Unassembled WGS sequence"/>
</dbReference>
<evidence type="ECO:0000256" key="12">
    <source>
        <dbReference type="ARBA" id="ARBA00023242"/>
    </source>
</evidence>
<sequence length="1724" mass="196744">MANWSNNTVPIKRPLAVRFSTYTSEDIRKLSVKQITNVHTFDRLMNANHGGLCDPALGPIETLSPCSTCGQIMDYCPGHFGHIDLHLPVYHPLFFKHMLMLLKGMCFQCHHLHGTPAALNLFVCQLKLLEYGLLTKCYELPDIADAVANTLSSSEDMSFQQIQKGIIHAINAEVQHALANIPLQDKKNTSKWTYSKNVTQCRKLILHQFFHYCISHGSKKCNRCKGPPHIIRAQHHAKVFYKQRVKSIDQGKNTEMESEYSLARQKYMHPIEVRYHLRQLWKNEKRILTLVFGTFNKLTSNRRIANENSFFLDVIPVPPTRFRPVSTLGDSRFESPQTTNLNKILEDNVVVEDLIDNLKQEENKNVNDHDVKVKSYYFGGRSIKIAGSTPTARLHNAWLRLQTHVNCFVDSDLDKLSSDKAPGIKQILEKKEGLLRKHMMGKRVNFAARSVISPDLSINCDEVGVPEVFATKLTYCQPVTPFNVRQLRNAVINGPNKHPGATLIEFEDGNIKKISQHSFNQRQALAKQLLTPNTSHVGQCKKVHRHLVDGDVVLMNRQPTLHRPSIMAHKVRVLPGEKTLRLHYANCKCYNADFDGDEMNMHVPQSELSRAEAYTIASTKYQYLLPKDGKPISGLIQDHMVSSVKLMIRGRMFTKEQYFQLIYFALTDKDGPIHLLPPCIIKPRQLWSGKQVLSTLLLNILPKNSTPLNMLGKSKIADKSWVNTRMKKKSRYYKPLYDEILSESQVVIRQGELLCGILDKAHFGATSYGLVHCCYELYGGDTSTTFLSSVSKLLTKFLQMNGFTLGIEDILVRQDADNLRQQFIKDCASSGNKIAKEAFNVNSKSLVQEKFCQAHLKNKDLLAELESHMKRNTDHFTNEINKACTGAGLLKLFPENNLQLMVQSGAKGSTVNCMQISCLLGQIELEGKRPPLMISGRSLPSFTPYDTSPRAGGFVDNRFLSGLRPQEYFFHCMAGREGLVDTAVKTSRSGYLQRCLVKHLEGLVVQYDLTVRDTDGSVIQFQYGEDSVDVTNTQFLSTVHYPFMANNYISMLDKLDFKAVMESDFINRKKAVRSYKKLAKWFQKRNLKIDDLPPLRQLYSTSAVQEFEFSNLGQKIRKDYKSNVLDKTTGLSTATTAIINGWKKLDSSIKEKFCKSGSTCPDPVNCRLKPDRYFGSVSEKQWKELELFLAQYENGIPTSRNNDYVPCDNFRKMMHLKFMRALVEPGCPVGLLAAQSIGEPSTQMTLNTFHFAGRGEMNVTLGIPRLREILMVGSPNIKTPSMIVILKKNKDTDKNAKYLKKHFTRVTLSQVNSNFLFMLLLYHVYVYVLTCEFQRYYSVRMNLLPYKDYKDEFAIKPARVIKFIEDVFILHFIKSVEKVIKASKSNKVINLNKLGRFRKFRDVHDDAKEKSKESTQDEETTYDDQLTNNPNQLNHKSNKVKKLSYDDNTDDETEDSSSQSDDNDDGSELYSNQSQNSNEFSMHIFDCEITRNFGFCKRSNKFFHFFNLKTVSAIHQRIVANSHDVQNKRWYEFTFTVRLNTCKIILEPIIEQLAKQATIREVQSVKKCYINKDKNETVTLTTDGVNLQDTWQFANIIDVNKLYTNEIHAMASTYGIEAAYRAIIKEIENVFRVYGIDVNYRHLSLIADYMTYEGSYRPLNRLGMASCSSPFQKMSFETTVHFLREATAHGEIDVLKSPSSRLVTGRVVNGGTGCFDLVQPLSYG</sequence>
<dbReference type="RefSeq" id="XP_002114338.1">
    <property type="nucleotide sequence ID" value="XM_002114302.1"/>
</dbReference>
<dbReference type="Gene3D" id="3.30.1490.180">
    <property type="entry name" value="RNA polymerase ii"/>
    <property type="match status" value="1"/>
</dbReference>
<evidence type="ECO:0000256" key="16">
    <source>
        <dbReference type="SAM" id="MobiDB-lite"/>
    </source>
</evidence>
<dbReference type="FunFam" id="2.40.40.20:FF:000019">
    <property type="entry name" value="DNA-directed RNA polymerase II subunit RPB1"/>
    <property type="match status" value="1"/>
</dbReference>
<keyword evidence="11 15" id="KW-0804">Transcription</keyword>
<evidence type="ECO:0000256" key="10">
    <source>
        <dbReference type="ARBA" id="ARBA00022842"/>
    </source>
</evidence>
<dbReference type="Gene3D" id="3.30.70.2850">
    <property type="match status" value="1"/>
</dbReference>
<feature type="compositionally biased region" description="Basic and acidic residues" evidence="16">
    <location>
        <begin position="1405"/>
        <end position="1415"/>
    </location>
</feature>
<dbReference type="SUPFAM" id="SSF64484">
    <property type="entry name" value="beta and beta-prime subunits of DNA dependent RNA-polymerase"/>
    <property type="match status" value="1"/>
</dbReference>
<dbReference type="Gene3D" id="6.10.250.2940">
    <property type="match status" value="1"/>
</dbReference>
<evidence type="ECO:0000256" key="6">
    <source>
        <dbReference type="ARBA" id="ARBA00022679"/>
    </source>
</evidence>
<proteinExistence type="inferred from homology"/>
<dbReference type="CDD" id="cd02735">
    <property type="entry name" value="RNAP_I_Rpa1_C"/>
    <property type="match status" value="1"/>
</dbReference>
<dbReference type="OMA" id="NREDYQQ"/>
<dbReference type="Gene3D" id="2.40.40.20">
    <property type="match status" value="1"/>
</dbReference>
<dbReference type="STRING" id="10228.B3S2I6"/>
<dbReference type="SMART" id="SM00663">
    <property type="entry name" value="RPOLA_N"/>
    <property type="match status" value="1"/>
</dbReference>
<evidence type="ECO:0000256" key="15">
    <source>
        <dbReference type="RuleBase" id="RU004279"/>
    </source>
</evidence>
<feature type="region of interest" description="Disordered" evidence="16">
    <location>
        <begin position="1405"/>
        <end position="1473"/>
    </location>
</feature>
<dbReference type="InterPro" id="IPR007066">
    <property type="entry name" value="RNA_pol_Rpb1_3"/>
</dbReference>
<dbReference type="FunFam" id="1.10.150.390:FF:000005">
    <property type="entry name" value="DNA-directed RNA polymerase subunit"/>
    <property type="match status" value="1"/>
</dbReference>
<keyword evidence="10" id="KW-0460">Magnesium</keyword>
<keyword evidence="19" id="KW-1185">Reference proteome</keyword>
<dbReference type="HOGENOM" id="CLU_000487_2_4_1"/>
<evidence type="ECO:0000256" key="13">
    <source>
        <dbReference type="ARBA" id="ARBA00048552"/>
    </source>
</evidence>